<organism evidence="2 3">
    <name type="scientific">Terriglobus saanensis (strain ATCC BAA-1853 / DSM 23119 / SP1PR4)</name>
    <dbReference type="NCBI Taxonomy" id="401053"/>
    <lineage>
        <taxon>Bacteria</taxon>
        <taxon>Pseudomonadati</taxon>
        <taxon>Acidobacteriota</taxon>
        <taxon>Terriglobia</taxon>
        <taxon>Terriglobales</taxon>
        <taxon>Acidobacteriaceae</taxon>
        <taxon>Terriglobus</taxon>
    </lineage>
</organism>
<dbReference type="PANTHER" id="PTHR33169:SF14">
    <property type="entry name" value="TRANSCRIPTIONAL REGULATOR RV3488"/>
    <property type="match status" value="1"/>
</dbReference>
<evidence type="ECO:0000313" key="2">
    <source>
        <dbReference type="EMBL" id="ADV83467.1"/>
    </source>
</evidence>
<dbReference type="Gene3D" id="1.10.10.10">
    <property type="entry name" value="Winged helix-like DNA-binding domain superfamily/Winged helix DNA-binding domain"/>
    <property type="match status" value="1"/>
</dbReference>
<evidence type="ECO:0000313" key="3">
    <source>
        <dbReference type="Proteomes" id="UP000006844"/>
    </source>
</evidence>
<dbReference type="InterPro" id="IPR005149">
    <property type="entry name" value="Tscrpt_reg_PadR_N"/>
</dbReference>
<dbReference type="RefSeq" id="WP_013569200.1">
    <property type="nucleotide sequence ID" value="NC_014963.1"/>
</dbReference>
<proteinExistence type="predicted"/>
<dbReference type="InterPro" id="IPR052509">
    <property type="entry name" value="Metal_resp_DNA-bind_regulator"/>
</dbReference>
<protein>
    <submittedName>
        <fullName evidence="2">Transcriptional regulator PadR family protein</fullName>
    </submittedName>
</protein>
<sequence>MADDRDLYSGMIRLHILHHADKELIFGSGMAEELARHGYKISPGTLYPILHTLEKRGYLRAREKRSGKSVRRLYGITPAGRRALKIAKQRVRELFGELIDDK</sequence>
<dbReference type="EMBL" id="CP002467">
    <property type="protein sequence ID" value="ADV83467.1"/>
    <property type="molecule type" value="Genomic_DNA"/>
</dbReference>
<gene>
    <name evidence="2" type="ordered locus">AciPR4_2693</name>
</gene>
<dbReference type="eggNOG" id="COG1695">
    <property type="taxonomic scope" value="Bacteria"/>
</dbReference>
<dbReference type="STRING" id="401053.AciPR4_2693"/>
<dbReference type="InterPro" id="IPR036388">
    <property type="entry name" value="WH-like_DNA-bd_sf"/>
</dbReference>
<evidence type="ECO:0000259" key="1">
    <source>
        <dbReference type="Pfam" id="PF03551"/>
    </source>
</evidence>
<feature type="domain" description="Transcription regulator PadR N-terminal" evidence="1">
    <location>
        <begin position="16"/>
        <end position="85"/>
    </location>
</feature>
<dbReference type="AlphaFoldDB" id="E8V1X9"/>
<dbReference type="Pfam" id="PF03551">
    <property type="entry name" value="PadR"/>
    <property type="match status" value="1"/>
</dbReference>
<dbReference type="KEGG" id="tsa:AciPR4_2693"/>
<dbReference type="InterPro" id="IPR036390">
    <property type="entry name" value="WH_DNA-bd_sf"/>
</dbReference>
<dbReference type="HOGENOM" id="CLU_063440_3_2_0"/>
<dbReference type="SUPFAM" id="SSF46785">
    <property type="entry name" value="Winged helix' DNA-binding domain"/>
    <property type="match status" value="1"/>
</dbReference>
<dbReference type="PANTHER" id="PTHR33169">
    <property type="entry name" value="PADR-FAMILY TRANSCRIPTIONAL REGULATOR"/>
    <property type="match status" value="1"/>
</dbReference>
<accession>E8V1X9</accession>
<reference evidence="2 3" key="1">
    <citation type="journal article" date="2012" name="Stand. Genomic Sci.">
        <title>Complete genome sequence of Terriglobus saanensis type strain SP1PR4(T), an Acidobacteria from tundra soil.</title>
        <authorList>
            <person name="Rawat S.R."/>
            <person name="Mannisto M.K."/>
            <person name="Starovoytov V."/>
            <person name="Goodwin L."/>
            <person name="Nolan M."/>
            <person name="Hauser L."/>
            <person name="Land M."/>
            <person name="Davenport K.W."/>
            <person name="Woyke T."/>
            <person name="Haggblom M.M."/>
        </authorList>
    </citation>
    <scope>NUCLEOTIDE SEQUENCE</scope>
    <source>
        <strain evidence="3">ATCC BAA-1853 / DSM 23119 / SP1PR4</strain>
    </source>
</reference>
<keyword evidence="3" id="KW-1185">Reference proteome</keyword>
<dbReference type="Proteomes" id="UP000006844">
    <property type="component" value="Chromosome"/>
</dbReference>
<name>E8V1X9_TERSS</name>
<dbReference type="OrthoDB" id="9808017at2"/>